<proteinExistence type="predicted"/>
<dbReference type="Pfam" id="PF13335">
    <property type="entry name" value="Mg_chelatase_C"/>
    <property type="match status" value="1"/>
</dbReference>
<sequence length="91" mass="10248">AARRAAADRWAGSGWRVNAEVPGPWLRRPPWRLPGRDTRELRGRLDSGSLSARGFDRVVRMAWTIADLDGRDRPHADDVREAMQLRMGDGA</sequence>
<evidence type="ECO:0000313" key="2">
    <source>
        <dbReference type="EMBL" id="MFC5943678.1"/>
    </source>
</evidence>
<reference evidence="3" key="1">
    <citation type="journal article" date="2019" name="Int. J. Syst. Evol. Microbiol.">
        <title>The Global Catalogue of Microorganisms (GCM) 10K type strain sequencing project: providing services to taxonomists for standard genome sequencing and annotation.</title>
        <authorList>
            <consortium name="The Broad Institute Genomics Platform"/>
            <consortium name="The Broad Institute Genome Sequencing Center for Infectious Disease"/>
            <person name="Wu L."/>
            <person name="Ma J."/>
        </authorList>
    </citation>
    <scope>NUCLEOTIDE SEQUENCE [LARGE SCALE GENOMIC DNA]</scope>
    <source>
        <strain evidence="3">CGMCC 4.7173</strain>
    </source>
</reference>
<keyword evidence="2" id="KW-0547">Nucleotide-binding</keyword>
<organism evidence="2 3">
    <name type="scientific">Micromonospora harpali</name>
    <dbReference type="NCBI Taxonomy" id="1490225"/>
    <lineage>
        <taxon>Bacteria</taxon>
        <taxon>Bacillati</taxon>
        <taxon>Actinomycetota</taxon>
        <taxon>Actinomycetes</taxon>
        <taxon>Micromonosporales</taxon>
        <taxon>Micromonosporaceae</taxon>
        <taxon>Micromonospora</taxon>
    </lineage>
</organism>
<evidence type="ECO:0000313" key="3">
    <source>
        <dbReference type="Proteomes" id="UP001596207"/>
    </source>
</evidence>
<dbReference type="Proteomes" id="UP001596207">
    <property type="component" value="Unassembled WGS sequence"/>
</dbReference>
<dbReference type="Gene3D" id="3.40.50.300">
    <property type="entry name" value="P-loop containing nucleotide triphosphate hydrolases"/>
    <property type="match status" value="1"/>
</dbReference>
<dbReference type="GO" id="GO:0005524">
    <property type="term" value="F:ATP binding"/>
    <property type="evidence" value="ECO:0007669"/>
    <property type="project" value="UniProtKB-KW"/>
</dbReference>
<dbReference type="EMBL" id="JBHSQQ010000126">
    <property type="protein sequence ID" value="MFC5943678.1"/>
    <property type="molecule type" value="Genomic_DNA"/>
</dbReference>
<keyword evidence="2" id="KW-0067">ATP-binding</keyword>
<name>A0ABW1HSQ2_9ACTN</name>
<feature type="non-terminal residue" evidence="2">
    <location>
        <position position="1"/>
    </location>
</feature>
<accession>A0ABW1HSQ2</accession>
<evidence type="ECO:0000259" key="1">
    <source>
        <dbReference type="Pfam" id="PF13335"/>
    </source>
</evidence>
<dbReference type="InterPro" id="IPR027417">
    <property type="entry name" value="P-loop_NTPase"/>
</dbReference>
<protein>
    <submittedName>
        <fullName evidence="2">ATP-binding protein</fullName>
    </submittedName>
</protein>
<gene>
    <name evidence="2" type="ORF">ACFPZ4_19585</name>
</gene>
<dbReference type="InterPro" id="IPR025158">
    <property type="entry name" value="Mg_chelat-rel_C"/>
</dbReference>
<comment type="caution">
    <text evidence="2">The sequence shown here is derived from an EMBL/GenBank/DDBJ whole genome shotgun (WGS) entry which is preliminary data.</text>
</comment>
<keyword evidence="3" id="KW-1185">Reference proteome</keyword>
<feature type="domain" description="Mg chelatase-related protein C-terminal" evidence="1">
    <location>
        <begin position="1"/>
        <end position="86"/>
    </location>
</feature>